<evidence type="ECO:0000256" key="1">
    <source>
        <dbReference type="ARBA" id="ARBA00001946"/>
    </source>
</evidence>
<comment type="pathway">
    <text evidence="3">Phospholipid metabolism; CDP-diacylglycerol biosynthesis; CDP-diacylglycerol from sn-glycerol 3-phosphate: step 3/3.</text>
</comment>
<comment type="similarity">
    <text evidence="5">Belongs to the TAM41 family.</text>
</comment>
<keyword evidence="8" id="KW-0444">Lipid biosynthesis</keyword>
<comment type="pathway">
    <text evidence="4">Lipid metabolism.</text>
</comment>
<keyword evidence="11" id="KW-0999">Mitochondrion inner membrane</keyword>
<evidence type="ECO:0000313" key="19">
    <source>
        <dbReference type="EMBL" id="GMM44353.1"/>
    </source>
</evidence>
<evidence type="ECO:0000256" key="7">
    <source>
        <dbReference type="ARBA" id="ARBA00018337"/>
    </source>
</evidence>
<gene>
    <name evidence="19" type="ORF">DAPK24_009280</name>
</gene>
<dbReference type="PANTHER" id="PTHR13619:SF0">
    <property type="entry name" value="PHOSPHATIDATE CYTIDYLYLTRANSFERASE, MITOCHONDRIAL"/>
    <property type="match status" value="1"/>
</dbReference>
<dbReference type="PIRSF" id="PIRSF028840">
    <property type="entry name" value="Mmp37"/>
    <property type="match status" value="1"/>
</dbReference>
<dbReference type="PANTHER" id="PTHR13619">
    <property type="entry name" value="PHOSPHATIDATE CYTIDYLYLTRANSFERASE, MITOCHONDRIAL"/>
    <property type="match status" value="1"/>
</dbReference>
<evidence type="ECO:0000256" key="17">
    <source>
        <dbReference type="ARBA" id="ARBA00023264"/>
    </source>
</evidence>
<name>A0AAV5R027_PICKL</name>
<keyword evidence="9" id="KW-0808">Transferase</keyword>
<keyword evidence="13" id="KW-0443">Lipid metabolism</keyword>
<comment type="subcellular location">
    <subcellularLocation>
        <location evidence="2">Mitochondrion inner membrane</location>
        <topology evidence="2">Peripheral membrane protein</topology>
        <orientation evidence="2">Matrix side</orientation>
    </subcellularLocation>
</comment>
<keyword evidence="10 19" id="KW-0548">Nucleotidyltransferase</keyword>
<organism evidence="19 20">
    <name type="scientific">Pichia kluyveri</name>
    <name type="common">Yeast</name>
    <dbReference type="NCBI Taxonomy" id="36015"/>
    <lineage>
        <taxon>Eukaryota</taxon>
        <taxon>Fungi</taxon>
        <taxon>Dikarya</taxon>
        <taxon>Ascomycota</taxon>
        <taxon>Saccharomycotina</taxon>
        <taxon>Pichiomycetes</taxon>
        <taxon>Pichiales</taxon>
        <taxon>Pichiaceae</taxon>
        <taxon>Pichia</taxon>
    </lineage>
</organism>
<evidence type="ECO:0000256" key="16">
    <source>
        <dbReference type="ARBA" id="ARBA00023209"/>
    </source>
</evidence>
<evidence type="ECO:0000256" key="3">
    <source>
        <dbReference type="ARBA" id="ARBA00005119"/>
    </source>
</evidence>
<dbReference type="GO" id="GO:0016024">
    <property type="term" value="P:CDP-diacylglycerol biosynthetic process"/>
    <property type="evidence" value="ECO:0007669"/>
    <property type="project" value="TreeGrafter"/>
</dbReference>
<accession>A0AAV5R027</accession>
<protein>
    <recommendedName>
        <fullName evidence="7">Phosphatidate cytidylyltransferase, mitochondrial</fullName>
        <ecNumber evidence="6">2.7.7.41</ecNumber>
    </recommendedName>
    <alternativeName>
        <fullName evidence="18">CDP-diacylglycerol synthase</fullName>
    </alternativeName>
</protein>
<evidence type="ECO:0000256" key="15">
    <source>
        <dbReference type="ARBA" id="ARBA00023136"/>
    </source>
</evidence>
<keyword evidence="20" id="KW-1185">Reference proteome</keyword>
<comment type="caution">
    <text evidence="19">The sequence shown here is derived from an EMBL/GenBank/DDBJ whole genome shotgun (WGS) entry which is preliminary data.</text>
</comment>
<reference evidence="19 20" key="1">
    <citation type="journal article" date="2023" name="Elife">
        <title>Identification of key yeast species and microbe-microbe interactions impacting larval growth of Drosophila in the wild.</title>
        <authorList>
            <person name="Mure A."/>
            <person name="Sugiura Y."/>
            <person name="Maeda R."/>
            <person name="Honda K."/>
            <person name="Sakurai N."/>
            <person name="Takahashi Y."/>
            <person name="Watada M."/>
            <person name="Katoh T."/>
            <person name="Gotoh A."/>
            <person name="Gotoh Y."/>
            <person name="Taniguchi I."/>
            <person name="Nakamura K."/>
            <person name="Hayashi T."/>
            <person name="Katayama T."/>
            <person name="Uemura T."/>
            <person name="Hattori Y."/>
        </authorList>
    </citation>
    <scope>NUCLEOTIDE SEQUENCE [LARGE SCALE GENOMIC DNA]</scope>
    <source>
        <strain evidence="19 20">PK-24</strain>
    </source>
</reference>
<dbReference type="AlphaFoldDB" id="A0AAV5R027"/>
<evidence type="ECO:0000256" key="18">
    <source>
        <dbReference type="ARBA" id="ARBA00029893"/>
    </source>
</evidence>
<evidence type="ECO:0000256" key="10">
    <source>
        <dbReference type="ARBA" id="ARBA00022695"/>
    </source>
</evidence>
<evidence type="ECO:0000256" key="9">
    <source>
        <dbReference type="ARBA" id="ARBA00022679"/>
    </source>
</evidence>
<evidence type="ECO:0000256" key="13">
    <source>
        <dbReference type="ARBA" id="ARBA00023098"/>
    </source>
</evidence>
<comment type="cofactor">
    <cofactor evidence="1">
        <name>Mg(2+)</name>
        <dbReference type="ChEBI" id="CHEBI:18420"/>
    </cofactor>
</comment>
<evidence type="ECO:0000256" key="14">
    <source>
        <dbReference type="ARBA" id="ARBA00023128"/>
    </source>
</evidence>
<evidence type="ECO:0000256" key="12">
    <source>
        <dbReference type="ARBA" id="ARBA00022842"/>
    </source>
</evidence>
<dbReference type="GO" id="GO:0004605">
    <property type="term" value="F:phosphatidate cytidylyltransferase activity"/>
    <property type="evidence" value="ECO:0007669"/>
    <property type="project" value="UniProtKB-EC"/>
</dbReference>
<evidence type="ECO:0000256" key="6">
    <source>
        <dbReference type="ARBA" id="ARBA00012487"/>
    </source>
</evidence>
<evidence type="ECO:0000256" key="2">
    <source>
        <dbReference type="ARBA" id="ARBA00004443"/>
    </source>
</evidence>
<keyword evidence="17" id="KW-1208">Phospholipid metabolism</keyword>
<dbReference type="Proteomes" id="UP001378960">
    <property type="component" value="Unassembled WGS sequence"/>
</dbReference>
<keyword evidence="15" id="KW-0472">Membrane</keyword>
<evidence type="ECO:0000256" key="4">
    <source>
        <dbReference type="ARBA" id="ARBA00005189"/>
    </source>
</evidence>
<keyword evidence="14" id="KW-0496">Mitochondrion</keyword>
<evidence type="ECO:0000256" key="8">
    <source>
        <dbReference type="ARBA" id="ARBA00022516"/>
    </source>
</evidence>
<dbReference type="EMBL" id="BTGB01000001">
    <property type="protein sequence ID" value="GMM44353.1"/>
    <property type="molecule type" value="Genomic_DNA"/>
</dbReference>
<dbReference type="Pfam" id="PF09139">
    <property type="entry name" value="Tam41_Mmp37"/>
    <property type="match status" value="1"/>
</dbReference>
<sequence length="368" mass="42305">MEMEFAFGYGSKVFSQGNNDKSEQSQIDMIYAVRNSIDWHNENLIKNSNDYSILKYGGGKIINTVNNWGAGVYFNPFVQVPVDNNNNNNTNIELKYGITSTNNLIDDLINWKSMYLAGRLHKPVAIIKQSNEFKIFNEYNLTNAVKLSLLLINKENITFNELFLKITELSYIGDPRLKVRGENPNKVKNIVNNQYEIFKILYIPILENNFNDLIQINKNDEIIKFNLTIESIGKILVDLPRNFKSKLLYNNINKYEYDEFTNDVIINPFLQIGNEMSYNDLLNIKSINEIPPNEWEYLPNYIKLSNSSSIRGLSEKFFNNGQIMQNSLINVIETIVGSTALVQSLKGILTAGIVRSYKYAIAKRNKAK</sequence>
<evidence type="ECO:0000256" key="5">
    <source>
        <dbReference type="ARBA" id="ARBA00005458"/>
    </source>
</evidence>
<evidence type="ECO:0000313" key="20">
    <source>
        <dbReference type="Proteomes" id="UP001378960"/>
    </source>
</evidence>
<evidence type="ECO:0000256" key="11">
    <source>
        <dbReference type="ARBA" id="ARBA00022792"/>
    </source>
</evidence>
<dbReference type="GO" id="GO:0032049">
    <property type="term" value="P:cardiolipin biosynthetic process"/>
    <property type="evidence" value="ECO:0007669"/>
    <property type="project" value="InterPro"/>
</dbReference>
<dbReference type="EC" id="2.7.7.41" evidence="6"/>
<keyword evidence="16" id="KW-0594">Phospholipid biosynthesis</keyword>
<dbReference type="InterPro" id="IPR015222">
    <property type="entry name" value="Tam41"/>
</dbReference>
<keyword evidence="12" id="KW-0460">Magnesium</keyword>
<proteinExistence type="inferred from homology"/>
<dbReference type="GO" id="GO:0005743">
    <property type="term" value="C:mitochondrial inner membrane"/>
    <property type="evidence" value="ECO:0007669"/>
    <property type="project" value="UniProtKB-SubCell"/>
</dbReference>